<evidence type="ECO:0000313" key="2">
    <source>
        <dbReference type="EMBL" id="RAH78773.1"/>
    </source>
</evidence>
<dbReference type="GeneID" id="37170221"/>
<name>A0A8T8WSR9_ASPJA</name>
<feature type="region of interest" description="Disordered" evidence="1">
    <location>
        <begin position="19"/>
        <end position="39"/>
    </location>
</feature>
<dbReference type="Proteomes" id="UP000249497">
    <property type="component" value="Unassembled WGS sequence"/>
</dbReference>
<sequence length="162" mass="17660">MTVVNQKIGNGSCRGGLAIASGRPSRTNTELSGTAGFGQSTLNGQSGDLRATSIVVRTYHYSLYSSSFSSPIALWNIVDSRCMISLARRHIRNYCIHALGYPPPPNRNRPFFDAASGTWFLRKTKSPGRTPCEVLRSSPLHKLVTDGQHAECIPPAIAQEEK</sequence>
<evidence type="ECO:0000313" key="3">
    <source>
        <dbReference type="Proteomes" id="UP000249497"/>
    </source>
</evidence>
<proteinExistence type="predicted"/>
<reference evidence="2 3" key="1">
    <citation type="submission" date="2018-02" db="EMBL/GenBank/DDBJ databases">
        <title>The genomes of Aspergillus section Nigri reveals drivers in fungal speciation.</title>
        <authorList>
            <consortium name="DOE Joint Genome Institute"/>
            <person name="Vesth T.C."/>
            <person name="Nybo J."/>
            <person name="Theobald S."/>
            <person name="Brandl J."/>
            <person name="Frisvad J.C."/>
            <person name="Nielsen K.F."/>
            <person name="Lyhne E.K."/>
            <person name="Kogle M.E."/>
            <person name="Kuo A."/>
            <person name="Riley R."/>
            <person name="Clum A."/>
            <person name="Nolan M."/>
            <person name="Lipzen A."/>
            <person name="Salamov A."/>
            <person name="Henrissat B."/>
            <person name="Wiebenga A."/>
            <person name="De vries R.P."/>
            <person name="Grigoriev I.V."/>
            <person name="Mortensen U.H."/>
            <person name="Andersen M.R."/>
            <person name="Baker S.E."/>
        </authorList>
    </citation>
    <scope>NUCLEOTIDE SEQUENCE [LARGE SCALE GENOMIC DNA]</scope>
    <source>
        <strain evidence="2 3">CBS 114.51</strain>
    </source>
</reference>
<gene>
    <name evidence="2" type="ORF">BO86DRAFT_174134</name>
</gene>
<organism evidence="2 3">
    <name type="scientific">Aspergillus japonicus CBS 114.51</name>
    <dbReference type="NCBI Taxonomy" id="1448312"/>
    <lineage>
        <taxon>Eukaryota</taxon>
        <taxon>Fungi</taxon>
        <taxon>Dikarya</taxon>
        <taxon>Ascomycota</taxon>
        <taxon>Pezizomycotina</taxon>
        <taxon>Eurotiomycetes</taxon>
        <taxon>Eurotiomycetidae</taxon>
        <taxon>Eurotiales</taxon>
        <taxon>Aspergillaceae</taxon>
        <taxon>Aspergillus</taxon>
        <taxon>Aspergillus subgen. Circumdati</taxon>
    </lineage>
</organism>
<keyword evidence="3" id="KW-1185">Reference proteome</keyword>
<dbReference type="EMBL" id="KZ824822">
    <property type="protein sequence ID" value="RAH78773.1"/>
    <property type="molecule type" value="Genomic_DNA"/>
</dbReference>
<accession>A0A8T8WSR9</accession>
<dbReference type="AlphaFoldDB" id="A0A8T8WSR9"/>
<dbReference type="RefSeq" id="XP_025524667.1">
    <property type="nucleotide sequence ID" value="XM_025666529.1"/>
</dbReference>
<feature type="compositionally biased region" description="Polar residues" evidence="1">
    <location>
        <begin position="24"/>
        <end position="39"/>
    </location>
</feature>
<protein>
    <submittedName>
        <fullName evidence="2">Uncharacterized protein</fullName>
    </submittedName>
</protein>
<evidence type="ECO:0000256" key="1">
    <source>
        <dbReference type="SAM" id="MobiDB-lite"/>
    </source>
</evidence>